<dbReference type="SUPFAM" id="SSF46785">
    <property type="entry name" value="Winged helix' DNA-binding domain"/>
    <property type="match status" value="1"/>
</dbReference>
<evidence type="ECO:0000313" key="11">
    <source>
        <dbReference type="Proteomes" id="UP000886800"/>
    </source>
</evidence>
<evidence type="ECO:0000256" key="2">
    <source>
        <dbReference type="ARBA" id="ARBA00008316"/>
    </source>
</evidence>
<feature type="domain" description="Arginine repressor DNA-binding" evidence="8">
    <location>
        <begin position="2"/>
        <end position="62"/>
    </location>
</feature>
<dbReference type="GO" id="GO:0051259">
    <property type="term" value="P:protein complex oligomerization"/>
    <property type="evidence" value="ECO:0007669"/>
    <property type="project" value="InterPro"/>
</dbReference>
<dbReference type="Pfam" id="PF01316">
    <property type="entry name" value="Arg_repressor"/>
    <property type="match status" value="1"/>
</dbReference>
<comment type="subcellular location">
    <subcellularLocation>
        <location evidence="1 7">Cytoplasm</location>
    </subcellularLocation>
</comment>
<dbReference type="SUPFAM" id="SSF55252">
    <property type="entry name" value="C-terminal domain of arginine repressor"/>
    <property type="match status" value="1"/>
</dbReference>
<accession>A0A9D1WPN4</accession>
<gene>
    <name evidence="7" type="primary">argR</name>
    <name evidence="10" type="ORF">H9736_01710</name>
</gene>
<keyword evidence="6 7" id="KW-0804">Transcription</keyword>
<dbReference type="AlphaFoldDB" id="A0A9D1WPN4"/>
<name>A0A9D1WPN4_9FIRM</name>
<comment type="caution">
    <text evidence="10">The sequence shown here is derived from an EMBL/GenBank/DDBJ whole genome shotgun (WGS) entry which is preliminary data.</text>
</comment>
<evidence type="ECO:0000259" key="9">
    <source>
        <dbReference type="Pfam" id="PF02863"/>
    </source>
</evidence>
<evidence type="ECO:0000259" key="8">
    <source>
        <dbReference type="Pfam" id="PF01316"/>
    </source>
</evidence>
<feature type="domain" description="Arginine repressor C-terminal" evidence="9">
    <location>
        <begin position="80"/>
        <end position="146"/>
    </location>
</feature>
<evidence type="ECO:0000256" key="5">
    <source>
        <dbReference type="ARBA" id="ARBA00023125"/>
    </source>
</evidence>
<comment type="similarity">
    <text evidence="2 7">Belongs to the ArgR family.</text>
</comment>
<dbReference type="Gene3D" id="3.30.1360.40">
    <property type="match status" value="1"/>
</dbReference>
<evidence type="ECO:0000256" key="1">
    <source>
        <dbReference type="ARBA" id="ARBA00004496"/>
    </source>
</evidence>
<dbReference type="GO" id="GO:0005737">
    <property type="term" value="C:cytoplasm"/>
    <property type="evidence" value="ECO:0007669"/>
    <property type="project" value="UniProtKB-SubCell"/>
</dbReference>
<evidence type="ECO:0000313" key="10">
    <source>
        <dbReference type="EMBL" id="HIX64944.1"/>
    </source>
</evidence>
<evidence type="ECO:0000256" key="7">
    <source>
        <dbReference type="HAMAP-Rule" id="MF_00173"/>
    </source>
</evidence>
<dbReference type="Pfam" id="PF02863">
    <property type="entry name" value="Arg_repressor_C"/>
    <property type="match status" value="1"/>
</dbReference>
<dbReference type="InterPro" id="IPR001669">
    <property type="entry name" value="Arg_repress"/>
</dbReference>
<dbReference type="PANTHER" id="PTHR34471">
    <property type="entry name" value="ARGININE REPRESSOR"/>
    <property type="match status" value="1"/>
</dbReference>
<dbReference type="EMBL" id="DXES01000034">
    <property type="protein sequence ID" value="HIX64944.1"/>
    <property type="molecule type" value="Genomic_DNA"/>
</dbReference>
<dbReference type="GO" id="GO:0034618">
    <property type="term" value="F:arginine binding"/>
    <property type="evidence" value="ECO:0007669"/>
    <property type="project" value="InterPro"/>
</dbReference>
<comment type="function">
    <text evidence="7">Regulates arginine biosynthesis genes.</text>
</comment>
<protein>
    <recommendedName>
        <fullName evidence="7">Arginine repressor</fullName>
    </recommendedName>
</protein>
<dbReference type="InterPro" id="IPR036390">
    <property type="entry name" value="WH_DNA-bd_sf"/>
</dbReference>
<keyword evidence="3 7" id="KW-0963">Cytoplasm</keyword>
<dbReference type="GO" id="GO:0003677">
    <property type="term" value="F:DNA binding"/>
    <property type="evidence" value="ECO:0007669"/>
    <property type="project" value="UniProtKB-KW"/>
</dbReference>
<keyword evidence="7" id="KW-0055">Arginine biosynthesis</keyword>
<dbReference type="Proteomes" id="UP000886800">
    <property type="component" value="Unassembled WGS sequence"/>
</dbReference>
<keyword evidence="7" id="KW-0678">Repressor</keyword>
<keyword evidence="4 7" id="KW-0805">Transcription regulation</keyword>
<keyword evidence="5 7" id="KW-0238">DNA-binding</keyword>
<dbReference type="GO" id="GO:1900079">
    <property type="term" value="P:regulation of arginine biosynthetic process"/>
    <property type="evidence" value="ECO:0007669"/>
    <property type="project" value="UniProtKB-UniRule"/>
</dbReference>
<dbReference type="PANTHER" id="PTHR34471:SF1">
    <property type="entry name" value="ARGININE REPRESSOR"/>
    <property type="match status" value="1"/>
</dbReference>
<organism evidence="10 11">
    <name type="scientific">Candidatus Anaerotruncus excrementipullorum</name>
    <dbReference type="NCBI Taxonomy" id="2838465"/>
    <lineage>
        <taxon>Bacteria</taxon>
        <taxon>Bacillati</taxon>
        <taxon>Bacillota</taxon>
        <taxon>Clostridia</taxon>
        <taxon>Eubacteriales</taxon>
        <taxon>Oscillospiraceae</taxon>
        <taxon>Anaerotruncus</taxon>
    </lineage>
</organism>
<evidence type="ECO:0000256" key="4">
    <source>
        <dbReference type="ARBA" id="ARBA00023015"/>
    </source>
</evidence>
<dbReference type="Gene3D" id="1.10.10.10">
    <property type="entry name" value="Winged helix-like DNA-binding domain superfamily/Winged helix DNA-binding domain"/>
    <property type="match status" value="1"/>
</dbReference>
<dbReference type="GO" id="GO:0006526">
    <property type="term" value="P:L-arginine biosynthetic process"/>
    <property type="evidence" value="ECO:0007669"/>
    <property type="project" value="UniProtKB-KW"/>
</dbReference>
<dbReference type="InterPro" id="IPR036251">
    <property type="entry name" value="Arg_repress_C_sf"/>
</dbReference>
<dbReference type="InterPro" id="IPR020899">
    <property type="entry name" value="Arg_repress_C"/>
</dbReference>
<comment type="pathway">
    <text evidence="7">Amino-acid biosynthesis; L-arginine biosynthesis [regulation].</text>
</comment>
<dbReference type="InterPro" id="IPR020900">
    <property type="entry name" value="Arg_repress_DNA-bd"/>
</dbReference>
<dbReference type="PRINTS" id="PR01467">
    <property type="entry name" value="ARGREPRESSOR"/>
</dbReference>
<evidence type="ECO:0000256" key="6">
    <source>
        <dbReference type="ARBA" id="ARBA00023163"/>
    </source>
</evidence>
<proteinExistence type="inferred from homology"/>
<sequence length="152" mass="16964">MKSQRHAKILELIKNRPIETQEELLGLLREGGFPVTQATVSRDIKELRLVKTLTPDGSYYYTAHAPAEKGEMSNRLLVLLSESVEGIDSAGNITSIKCHTGMANALCEFLDDLHLEGVVGTLAGDNTIFLLMRDERHAQELVVQLRRMMSRS</sequence>
<reference evidence="10" key="1">
    <citation type="journal article" date="2021" name="PeerJ">
        <title>Extensive microbial diversity within the chicken gut microbiome revealed by metagenomics and culture.</title>
        <authorList>
            <person name="Gilroy R."/>
            <person name="Ravi A."/>
            <person name="Getino M."/>
            <person name="Pursley I."/>
            <person name="Horton D.L."/>
            <person name="Alikhan N.F."/>
            <person name="Baker D."/>
            <person name="Gharbi K."/>
            <person name="Hall N."/>
            <person name="Watson M."/>
            <person name="Adriaenssens E.M."/>
            <person name="Foster-Nyarko E."/>
            <person name="Jarju S."/>
            <person name="Secka A."/>
            <person name="Antonio M."/>
            <person name="Oren A."/>
            <person name="Chaudhuri R.R."/>
            <person name="La Ragione R."/>
            <person name="Hildebrand F."/>
            <person name="Pallen M.J."/>
        </authorList>
    </citation>
    <scope>NUCLEOTIDE SEQUENCE</scope>
    <source>
        <strain evidence="10">CHK188-5543</strain>
    </source>
</reference>
<keyword evidence="7" id="KW-0028">Amino-acid biosynthesis</keyword>
<dbReference type="GO" id="GO:0003700">
    <property type="term" value="F:DNA-binding transcription factor activity"/>
    <property type="evidence" value="ECO:0007669"/>
    <property type="project" value="UniProtKB-UniRule"/>
</dbReference>
<reference evidence="10" key="2">
    <citation type="submission" date="2021-04" db="EMBL/GenBank/DDBJ databases">
        <authorList>
            <person name="Gilroy R."/>
        </authorList>
    </citation>
    <scope>NUCLEOTIDE SEQUENCE</scope>
    <source>
        <strain evidence="10">CHK188-5543</strain>
    </source>
</reference>
<dbReference type="HAMAP" id="MF_00173">
    <property type="entry name" value="Arg_repressor"/>
    <property type="match status" value="1"/>
</dbReference>
<dbReference type="InterPro" id="IPR036388">
    <property type="entry name" value="WH-like_DNA-bd_sf"/>
</dbReference>
<evidence type="ECO:0000256" key="3">
    <source>
        <dbReference type="ARBA" id="ARBA00022490"/>
    </source>
</evidence>